<name>A0AA48RB55_9BACL</name>
<proteinExistence type="predicted"/>
<dbReference type="RefSeq" id="WP_304414952.1">
    <property type="nucleotide sequence ID" value="NZ_OY569118.1"/>
</dbReference>
<dbReference type="SUPFAM" id="SSF46785">
    <property type="entry name" value="Winged helix' DNA-binding domain"/>
    <property type="match status" value="1"/>
</dbReference>
<protein>
    <submittedName>
        <fullName evidence="1">MarR family transcriptional regulator</fullName>
    </submittedName>
</protein>
<dbReference type="Proteomes" id="UP001189619">
    <property type="component" value="Chromosome"/>
</dbReference>
<keyword evidence="2" id="KW-1185">Reference proteome</keyword>
<accession>A0AA48RB55</accession>
<gene>
    <name evidence="1" type="primary">marR</name>
    <name evidence="1" type="ORF">BSPP4475_01520</name>
</gene>
<dbReference type="InterPro" id="IPR036390">
    <property type="entry name" value="WH_DNA-bd_sf"/>
</dbReference>
<evidence type="ECO:0000313" key="1">
    <source>
        <dbReference type="EMBL" id="CAJ1001004.1"/>
    </source>
</evidence>
<dbReference type="AlphaFoldDB" id="A0AA48RB55"/>
<reference evidence="1" key="1">
    <citation type="submission" date="2023-07" db="EMBL/GenBank/DDBJ databases">
        <authorList>
            <person name="Ivanov I."/>
            <person name="Teneva D."/>
            <person name="Stoikov I."/>
        </authorList>
    </citation>
    <scope>NUCLEOTIDE SEQUENCE</scope>
    <source>
        <strain evidence="1">4475</strain>
    </source>
</reference>
<dbReference type="EMBL" id="OY569118">
    <property type="protein sequence ID" value="CAJ1001004.1"/>
    <property type="molecule type" value="Genomic_DNA"/>
</dbReference>
<organism evidence="1 2">
    <name type="scientific">Brevibacillus aydinogluensis</name>
    <dbReference type="NCBI Taxonomy" id="927786"/>
    <lineage>
        <taxon>Bacteria</taxon>
        <taxon>Bacillati</taxon>
        <taxon>Bacillota</taxon>
        <taxon>Bacilli</taxon>
        <taxon>Bacillales</taxon>
        <taxon>Paenibacillaceae</taxon>
        <taxon>Brevibacillus</taxon>
    </lineage>
</organism>
<sequence length="78" mass="8811">MRLTEKQKAVLLALTNGWQTPAQIASKIGYHTASYVNLPLKVLIREGLAEKKPDVRGQYRLTPFGAYTKDKATHETKR</sequence>
<dbReference type="KEGG" id="bayd:BSPP4475_01520"/>
<evidence type="ECO:0000313" key="2">
    <source>
        <dbReference type="Proteomes" id="UP001189619"/>
    </source>
</evidence>